<evidence type="ECO:0000256" key="12">
    <source>
        <dbReference type="ARBA" id="ARBA00023136"/>
    </source>
</evidence>
<dbReference type="GO" id="GO:0005524">
    <property type="term" value="F:ATP binding"/>
    <property type="evidence" value="ECO:0007669"/>
    <property type="project" value="UniProtKB-KW"/>
</dbReference>
<dbReference type="PROSITE" id="PS50109">
    <property type="entry name" value="HIS_KIN"/>
    <property type="match status" value="1"/>
</dbReference>
<sequence>MELEPELLTPAVKNISREFAKQYQVEQINQVLLHLAEGNFRHIAPVSNRFDEIDAIASGINMLSEELQATTISKNYLDSVLRSIVDMLFIFDDSFVIQQVTPKACELLKCSEPDLIGQPINVLFDGRKARFVHRLKTLIQSKEALQDIETSFKLLSKENLPVTLSLFVLKNNQQEPTGYLMIAEDLKEKLLTTSALNQRNEELQTLIYRTSHDLKGPLASMLGLFQIVEKETDNLTNLQYYLSLIKKSAEKLNNTLSGLLEIGMTSQAELSLQTFNLSALVQEVTSALETYPGREEVTLNLQIDDKLVLTSNEKLVRSVLQNLVENSIKYRQYRGCCRTLIYVSARQQKGAVVITVKDNGQGMDKHLLKRAFDMFYRGNQDSNGSGLGLFIVKTSVEKLGGQLKVKSKVRQGTEMKIVLPHR</sequence>
<dbReference type="InterPro" id="IPR036097">
    <property type="entry name" value="HisK_dim/P_sf"/>
</dbReference>
<dbReference type="PANTHER" id="PTHR42878">
    <property type="entry name" value="TWO-COMPONENT HISTIDINE KINASE"/>
    <property type="match status" value="1"/>
</dbReference>
<dbReference type="GO" id="GO:0006355">
    <property type="term" value="P:regulation of DNA-templated transcription"/>
    <property type="evidence" value="ECO:0007669"/>
    <property type="project" value="InterPro"/>
</dbReference>
<dbReference type="InterPro" id="IPR035965">
    <property type="entry name" value="PAS-like_dom_sf"/>
</dbReference>
<dbReference type="InterPro" id="IPR003661">
    <property type="entry name" value="HisK_dim/P_dom"/>
</dbReference>
<dbReference type="GO" id="GO:0030295">
    <property type="term" value="F:protein kinase activator activity"/>
    <property type="evidence" value="ECO:0007669"/>
    <property type="project" value="TreeGrafter"/>
</dbReference>
<dbReference type="GO" id="GO:0016020">
    <property type="term" value="C:membrane"/>
    <property type="evidence" value="ECO:0007669"/>
    <property type="project" value="UniProtKB-SubCell"/>
</dbReference>
<keyword evidence="6" id="KW-0812">Transmembrane</keyword>
<keyword evidence="16" id="KW-1185">Reference proteome</keyword>
<keyword evidence="9" id="KW-0067">ATP-binding</keyword>
<feature type="domain" description="HAMP" evidence="14">
    <location>
        <begin position="24"/>
        <end position="72"/>
    </location>
</feature>
<dbReference type="CDD" id="cd00075">
    <property type="entry name" value="HATPase"/>
    <property type="match status" value="1"/>
</dbReference>
<dbReference type="InterPro" id="IPR003660">
    <property type="entry name" value="HAMP_dom"/>
</dbReference>
<evidence type="ECO:0000256" key="9">
    <source>
        <dbReference type="ARBA" id="ARBA00022840"/>
    </source>
</evidence>
<keyword evidence="7" id="KW-0547">Nucleotide-binding</keyword>
<keyword evidence="5" id="KW-0808">Transferase</keyword>
<reference evidence="15 16" key="1">
    <citation type="submission" date="2016-10" db="EMBL/GenBank/DDBJ databases">
        <authorList>
            <person name="de Groot N.N."/>
        </authorList>
    </citation>
    <scope>NUCLEOTIDE SEQUENCE [LARGE SCALE GENOMIC DNA]</scope>
    <source>
        <strain evidence="15 16">DSM 25186</strain>
    </source>
</reference>
<dbReference type="AlphaFoldDB" id="A0A1G9N427"/>
<proteinExistence type="predicted"/>
<dbReference type="SUPFAM" id="SSF55785">
    <property type="entry name" value="PYP-like sensor domain (PAS domain)"/>
    <property type="match status" value="1"/>
</dbReference>
<dbReference type="PRINTS" id="PR00344">
    <property type="entry name" value="BCTRLSENSOR"/>
</dbReference>
<comment type="catalytic activity">
    <reaction evidence="1">
        <text>ATP + protein L-histidine = ADP + protein N-phospho-L-histidine.</text>
        <dbReference type="EC" id="2.7.13.3"/>
    </reaction>
</comment>
<dbReference type="STRING" id="1075417.SAMN05421823_108174"/>
<evidence type="ECO:0000256" key="4">
    <source>
        <dbReference type="ARBA" id="ARBA00022553"/>
    </source>
</evidence>
<dbReference type="GO" id="GO:0000156">
    <property type="term" value="F:phosphorelay response regulator activity"/>
    <property type="evidence" value="ECO:0007669"/>
    <property type="project" value="TreeGrafter"/>
</dbReference>
<dbReference type="CDD" id="cd00082">
    <property type="entry name" value="HisKA"/>
    <property type="match status" value="1"/>
</dbReference>
<dbReference type="Pfam" id="PF00512">
    <property type="entry name" value="HisKA"/>
    <property type="match status" value="1"/>
</dbReference>
<dbReference type="SMART" id="SM00387">
    <property type="entry name" value="HATPase_c"/>
    <property type="match status" value="1"/>
</dbReference>
<dbReference type="RefSeq" id="WP_176956123.1">
    <property type="nucleotide sequence ID" value="NZ_FNFO01000008.1"/>
</dbReference>
<evidence type="ECO:0000256" key="11">
    <source>
        <dbReference type="ARBA" id="ARBA00023012"/>
    </source>
</evidence>
<dbReference type="CDD" id="cd00130">
    <property type="entry name" value="PAS"/>
    <property type="match status" value="1"/>
</dbReference>
<dbReference type="InterPro" id="IPR005467">
    <property type="entry name" value="His_kinase_dom"/>
</dbReference>
<dbReference type="PROSITE" id="PS50885">
    <property type="entry name" value="HAMP"/>
    <property type="match status" value="1"/>
</dbReference>
<dbReference type="Proteomes" id="UP000198510">
    <property type="component" value="Unassembled WGS sequence"/>
</dbReference>
<evidence type="ECO:0000259" key="13">
    <source>
        <dbReference type="PROSITE" id="PS50109"/>
    </source>
</evidence>
<dbReference type="Gene3D" id="3.30.565.10">
    <property type="entry name" value="Histidine kinase-like ATPase, C-terminal domain"/>
    <property type="match status" value="1"/>
</dbReference>
<dbReference type="InterPro" id="IPR013767">
    <property type="entry name" value="PAS_fold"/>
</dbReference>
<organism evidence="15 16">
    <name type="scientific">Catalinimonas alkaloidigena</name>
    <dbReference type="NCBI Taxonomy" id="1075417"/>
    <lineage>
        <taxon>Bacteria</taxon>
        <taxon>Pseudomonadati</taxon>
        <taxon>Bacteroidota</taxon>
        <taxon>Cytophagia</taxon>
        <taxon>Cytophagales</taxon>
        <taxon>Catalimonadaceae</taxon>
        <taxon>Catalinimonas</taxon>
    </lineage>
</organism>
<dbReference type="SUPFAM" id="SSF55874">
    <property type="entry name" value="ATPase domain of HSP90 chaperone/DNA topoisomerase II/histidine kinase"/>
    <property type="match status" value="1"/>
</dbReference>
<feature type="domain" description="Histidine kinase" evidence="13">
    <location>
        <begin position="209"/>
        <end position="422"/>
    </location>
</feature>
<keyword evidence="11" id="KW-0902">Two-component regulatory system</keyword>
<evidence type="ECO:0000256" key="7">
    <source>
        <dbReference type="ARBA" id="ARBA00022741"/>
    </source>
</evidence>
<dbReference type="GO" id="GO:0007234">
    <property type="term" value="P:osmosensory signaling via phosphorelay pathway"/>
    <property type="evidence" value="ECO:0007669"/>
    <property type="project" value="TreeGrafter"/>
</dbReference>
<evidence type="ECO:0000256" key="2">
    <source>
        <dbReference type="ARBA" id="ARBA00004141"/>
    </source>
</evidence>
<name>A0A1G9N427_9BACT</name>
<keyword evidence="8" id="KW-0418">Kinase</keyword>
<dbReference type="NCBIfam" id="TIGR00229">
    <property type="entry name" value="sensory_box"/>
    <property type="match status" value="1"/>
</dbReference>
<dbReference type="InterPro" id="IPR050351">
    <property type="entry name" value="BphY/WalK/GraS-like"/>
</dbReference>
<evidence type="ECO:0000256" key="8">
    <source>
        <dbReference type="ARBA" id="ARBA00022777"/>
    </source>
</evidence>
<dbReference type="InterPro" id="IPR003594">
    <property type="entry name" value="HATPase_dom"/>
</dbReference>
<keyword evidence="12" id="KW-0472">Membrane</keyword>
<dbReference type="GO" id="GO:0000155">
    <property type="term" value="F:phosphorelay sensor kinase activity"/>
    <property type="evidence" value="ECO:0007669"/>
    <property type="project" value="InterPro"/>
</dbReference>
<evidence type="ECO:0000256" key="5">
    <source>
        <dbReference type="ARBA" id="ARBA00022679"/>
    </source>
</evidence>
<evidence type="ECO:0000256" key="10">
    <source>
        <dbReference type="ARBA" id="ARBA00022989"/>
    </source>
</evidence>
<evidence type="ECO:0000256" key="1">
    <source>
        <dbReference type="ARBA" id="ARBA00000085"/>
    </source>
</evidence>
<dbReference type="PANTHER" id="PTHR42878:SF7">
    <property type="entry name" value="SENSOR HISTIDINE KINASE GLRK"/>
    <property type="match status" value="1"/>
</dbReference>
<dbReference type="Pfam" id="PF02518">
    <property type="entry name" value="HATPase_c"/>
    <property type="match status" value="1"/>
</dbReference>
<dbReference type="InterPro" id="IPR004358">
    <property type="entry name" value="Sig_transdc_His_kin-like_C"/>
</dbReference>
<dbReference type="Gene3D" id="1.10.287.130">
    <property type="match status" value="1"/>
</dbReference>
<evidence type="ECO:0000313" key="15">
    <source>
        <dbReference type="EMBL" id="SDL81269.1"/>
    </source>
</evidence>
<dbReference type="EMBL" id="FNFO01000008">
    <property type="protein sequence ID" value="SDL81269.1"/>
    <property type="molecule type" value="Genomic_DNA"/>
</dbReference>
<comment type="subcellular location">
    <subcellularLocation>
        <location evidence="2">Membrane</location>
        <topology evidence="2">Multi-pass membrane protein</topology>
    </subcellularLocation>
</comment>
<keyword evidence="4" id="KW-0597">Phosphoprotein</keyword>
<dbReference type="InterPro" id="IPR036890">
    <property type="entry name" value="HATPase_C_sf"/>
</dbReference>
<evidence type="ECO:0000259" key="14">
    <source>
        <dbReference type="PROSITE" id="PS50885"/>
    </source>
</evidence>
<dbReference type="InterPro" id="IPR000014">
    <property type="entry name" value="PAS"/>
</dbReference>
<accession>A0A1G9N427</accession>
<protein>
    <recommendedName>
        <fullName evidence="3">histidine kinase</fullName>
        <ecNumber evidence="3">2.7.13.3</ecNumber>
    </recommendedName>
</protein>
<evidence type="ECO:0000256" key="6">
    <source>
        <dbReference type="ARBA" id="ARBA00022692"/>
    </source>
</evidence>
<dbReference type="Pfam" id="PF00989">
    <property type="entry name" value="PAS"/>
    <property type="match status" value="1"/>
</dbReference>
<dbReference type="EC" id="2.7.13.3" evidence="3"/>
<keyword evidence="10" id="KW-1133">Transmembrane helix</keyword>
<dbReference type="SMART" id="SM00388">
    <property type="entry name" value="HisKA"/>
    <property type="match status" value="1"/>
</dbReference>
<evidence type="ECO:0000256" key="3">
    <source>
        <dbReference type="ARBA" id="ARBA00012438"/>
    </source>
</evidence>
<dbReference type="Gene3D" id="3.30.450.20">
    <property type="entry name" value="PAS domain"/>
    <property type="match status" value="1"/>
</dbReference>
<evidence type="ECO:0000313" key="16">
    <source>
        <dbReference type="Proteomes" id="UP000198510"/>
    </source>
</evidence>
<gene>
    <name evidence="15" type="ORF">SAMN05421823_108174</name>
</gene>
<dbReference type="SUPFAM" id="SSF47384">
    <property type="entry name" value="Homodimeric domain of signal transducing histidine kinase"/>
    <property type="match status" value="1"/>
</dbReference>
<dbReference type="SMART" id="SM00091">
    <property type="entry name" value="PAS"/>
    <property type="match status" value="1"/>
</dbReference>